<dbReference type="Proteomes" id="UP000001989">
    <property type="component" value="Chromosome"/>
</dbReference>
<reference evidence="1 2" key="1">
    <citation type="journal article" date="2010" name="J. Bacteriol.">
        <title>Genome sequence of the dioxin-mineralizing bacterium Sphingomonas wittichii RW1.</title>
        <authorList>
            <person name="Miller T.R."/>
            <person name="Delcher A.L."/>
            <person name="Salzberg S.L."/>
            <person name="Saunders E."/>
            <person name="Detter J.C."/>
            <person name="Halden R.U."/>
        </authorList>
    </citation>
    <scope>NUCLEOTIDE SEQUENCE [LARGE SCALE GENOMIC DNA]</scope>
    <source>
        <strain evidence="2">DSM 6014 / CCUG 31198 / JCM 15750 / NBRC 105917 / EY 4224 / RW1</strain>
    </source>
</reference>
<dbReference type="AlphaFoldDB" id="A0A9J9H7X1"/>
<dbReference type="OrthoDB" id="9815800at2"/>
<sequence>MTEAPEKPAPAKRAGRTLPFRALAIALLILAAGMAATVALRAPAGNDSRFTVGDGREGMVERPADPLATELARCRTAAPDTVDERCRAAWEVNRRRFFGESRSSILPKVDVPAASPAREER</sequence>
<dbReference type="InterPro" id="IPR027587">
    <property type="entry name" value="TrbK"/>
</dbReference>
<evidence type="ECO:0008006" key="3">
    <source>
        <dbReference type="Google" id="ProtNLM"/>
    </source>
</evidence>
<evidence type="ECO:0000313" key="1">
    <source>
        <dbReference type="EMBL" id="ABQ66537.1"/>
    </source>
</evidence>
<dbReference type="Pfam" id="PF20084">
    <property type="entry name" value="TrbK"/>
    <property type="match status" value="1"/>
</dbReference>
<dbReference type="KEGG" id="swi:Swit_0166"/>
<name>A0A9J9H7X1_RHIWR</name>
<accession>A0A9J9H7X1</accession>
<dbReference type="EMBL" id="CP000699">
    <property type="protein sequence ID" value="ABQ66537.1"/>
    <property type="molecule type" value="Genomic_DNA"/>
</dbReference>
<proteinExistence type="predicted"/>
<dbReference type="NCBIfam" id="TIGR04360">
    <property type="entry name" value="other_trbK"/>
    <property type="match status" value="1"/>
</dbReference>
<keyword evidence="2" id="KW-1185">Reference proteome</keyword>
<protein>
    <recommendedName>
        <fullName evidence="3">Conjugal transfer protein TrbK</fullName>
    </recommendedName>
</protein>
<organism evidence="1 2">
    <name type="scientific">Rhizorhabdus wittichii (strain DSM 6014 / CCUG 31198 / JCM 15750 / NBRC 105917 / EY 4224 / RW1)</name>
    <name type="common">Sphingomonas wittichii</name>
    <dbReference type="NCBI Taxonomy" id="392499"/>
    <lineage>
        <taxon>Bacteria</taxon>
        <taxon>Pseudomonadati</taxon>
        <taxon>Pseudomonadota</taxon>
        <taxon>Alphaproteobacteria</taxon>
        <taxon>Sphingomonadales</taxon>
        <taxon>Sphingomonadaceae</taxon>
        <taxon>Rhizorhabdus</taxon>
    </lineage>
</organism>
<gene>
    <name evidence="1" type="ordered locus">Swit_0166</name>
</gene>
<evidence type="ECO:0000313" key="2">
    <source>
        <dbReference type="Proteomes" id="UP000001989"/>
    </source>
</evidence>